<dbReference type="GO" id="GO:0006260">
    <property type="term" value="P:DNA replication"/>
    <property type="evidence" value="ECO:0007669"/>
    <property type="project" value="UniProtKB-KW"/>
</dbReference>
<dbReference type="SUPFAM" id="SSF47781">
    <property type="entry name" value="RuvA domain 2-like"/>
    <property type="match status" value="1"/>
</dbReference>
<keyword evidence="14" id="KW-0464">Manganese</keyword>
<sequence length="662" mass="74876">MSKDDIKSKIETLRKEIEYHNHRYYVLDDPEISDREYDLLLRELEKLEIENPEFLDPNSPTQRVGAKPSKKFRPFHHDVPMLSIANAMNEEELEKWDERVRKALSVNEVEYCCELKFDGSSISLIYEDGQFISGGTRGDGEDGEDITPNLRTIKTIPLFLQKDLVGEVVIRGEVIMSKEAFEKLNKKSEEEGLKIFANPRNAAAGSLRQLNPRITASRRLEFFAYSIVSGAEAKTQSEQLEKLKKLGFVVSPHWEKVQGIEEAKKFLKKWEEKRNELPFEIDGAVIKVNKISDQEKMGYVSRSPRWAIAYKFTAEEQETIVEDIDIQVGRKGTLTPVAHLKPVRVAGSVVSRATLHNKEEVKRKDIRIGDHVLIHKAGDVIPEVIRSIKEKRKGDEKVFKMPTNCPVCGTDVVEDDSGIGVRCPNKKCFAQHREGIIHFVSRSAFDIEHIGPALIDQLLDNKLIEDAADLFTLKHGDLAGLERMANKSAQNVIDSLKEHKKITLARFIYALGITHVGEQTADDLSSHFETIDNLKNAKLDELENLFGLGEIVAKSIYDYFHDEKNIRFINKLLDVGIEIQKTKKSKKLEGKSFVVTGTLERFSREVVEEKIRELGGRAGSSVSANTSYLVVGENPGSKLEKAKKFGVKVIGEKEFLGMLGFE</sequence>
<evidence type="ECO:0000256" key="12">
    <source>
        <dbReference type="ARBA" id="ARBA00034005"/>
    </source>
</evidence>
<dbReference type="Gene3D" id="1.10.150.20">
    <property type="entry name" value="5' to 3' exonuclease, C-terminal subdomain"/>
    <property type="match status" value="2"/>
</dbReference>
<dbReference type="Gene3D" id="3.40.50.10190">
    <property type="entry name" value="BRCT domain"/>
    <property type="match status" value="1"/>
</dbReference>
<evidence type="ECO:0000256" key="8">
    <source>
        <dbReference type="ARBA" id="ARBA00022833"/>
    </source>
</evidence>
<dbReference type="PANTHER" id="PTHR23389">
    <property type="entry name" value="CHROMOSOME TRANSMISSION FIDELITY FACTOR 18"/>
    <property type="match status" value="1"/>
</dbReference>
<evidence type="ECO:0000256" key="9">
    <source>
        <dbReference type="ARBA" id="ARBA00022842"/>
    </source>
</evidence>
<evidence type="ECO:0000259" key="15">
    <source>
        <dbReference type="PROSITE" id="PS50172"/>
    </source>
</evidence>
<dbReference type="HAMAP" id="MF_01588">
    <property type="entry name" value="DNA_ligase_A"/>
    <property type="match status" value="1"/>
</dbReference>
<dbReference type="SUPFAM" id="SSF52113">
    <property type="entry name" value="BRCT domain"/>
    <property type="match status" value="1"/>
</dbReference>
<dbReference type="PROSITE" id="PS01055">
    <property type="entry name" value="DNA_LIGASE_N1"/>
    <property type="match status" value="1"/>
</dbReference>
<gene>
    <name evidence="14 16" type="primary">ligA</name>
    <name evidence="16" type="ORF">ENT43_00515</name>
</gene>
<evidence type="ECO:0000256" key="13">
    <source>
        <dbReference type="ARBA" id="ARBA00060881"/>
    </source>
</evidence>
<evidence type="ECO:0000256" key="6">
    <source>
        <dbReference type="ARBA" id="ARBA00022723"/>
    </source>
</evidence>
<dbReference type="Pfam" id="PF00533">
    <property type="entry name" value="BRCT"/>
    <property type="match status" value="1"/>
</dbReference>
<dbReference type="GO" id="GO:0005829">
    <property type="term" value="C:cytosol"/>
    <property type="evidence" value="ECO:0007669"/>
    <property type="project" value="TreeGrafter"/>
</dbReference>
<feature type="binding site" evidence="14">
    <location>
        <position position="287"/>
    </location>
    <ligand>
        <name>NAD(+)</name>
        <dbReference type="ChEBI" id="CHEBI:57540"/>
    </ligand>
</feature>
<dbReference type="GO" id="GO:0046872">
    <property type="term" value="F:metal ion binding"/>
    <property type="evidence" value="ECO:0007669"/>
    <property type="project" value="UniProtKB-KW"/>
</dbReference>
<dbReference type="InterPro" id="IPR036420">
    <property type="entry name" value="BRCT_dom_sf"/>
</dbReference>
<dbReference type="SUPFAM" id="SSF50249">
    <property type="entry name" value="Nucleic acid-binding proteins"/>
    <property type="match status" value="1"/>
</dbReference>
<evidence type="ECO:0000256" key="2">
    <source>
        <dbReference type="ARBA" id="ARBA00012722"/>
    </source>
</evidence>
<keyword evidence="5 14" id="KW-0235">DNA replication</keyword>
<comment type="similarity">
    <text evidence="13 14">Belongs to the NAD-dependent DNA ligase family. LigA subfamily.</text>
</comment>
<dbReference type="InterPro" id="IPR041663">
    <property type="entry name" value="DisA/LigA_HHH"/>
</dbReference>
<feature type="binding site" evidence="14">
    <location>
        <position position="114"/>
    </location>
    <ligand>
        <name>NAD(+)</name>
        <dbReference type="ChEBI" id="CHEBI:57540"/>
    </ligand>
</feature>
<dbReference type="Pfam" id="PF12826">
    <property type="entry name" value="HHH_2"/>
    <property type="match status" value="1"/>
</dbReference>
<dbReference type="GO" id="GO:0003911">
    <property type="term" value="F:DNA ligase (NAD+) activity"/>
    <property type="evidence" value="ECO:0007669"/>
    <property type="project" value="UniProtKB-UniRule"/>
</dbReference>
<feature type="binding site" evidence="14">
    <location>
        <position position="423"/>
    </location>
    <ligand>
        <name>Zn(2+)</name>
        <dbReference type="ChEBI" id="CHEBI:29105"/>
    </ligand>
</feature>
<dbReference type="SUPFAM" id="SSF56091">
    <property type="entry name" value="DNA ligase/mRNA capping enzyme, catalytic domain"/>
    <property type="match status" value="1"/>
</dbReference>
<evidence type="ECO:0000256" key="5">
    <source>
        <dbReference type="ARBA" id="ARBA00022705"/>
    </source>
</evidence>
<evidence type="ECO:0000256" key="11">
    <source>
        <dbReference type="ARBA" id="ARBA00023204"/>
    </source>
</evidence>
<comment type="cofactor">
    <cofactor evidence="14">
        <name>Mg(2+)</name>
        <dbReference type="ChEBI" id="CHEBI:18420"/>
    </cofactor>
    <cofactor evidence="14">
        <name>Mn(2+)</name>
        <dbReference type="ChEBI" id="CHEBI:29035"/>
    </cofactor>
</comment>
<reference evidence="16" key="1">
    <citation type="journal article" date="2020" name="mSystems">
        <title>Genome- and Community-Level Interaction Insights into Carbon Utilization and Element Cycling Functions of Hydrothermarchaeota in Hydrothermal Sediment.</title>
        <authorList>
            <person name="Zhou Z."/>
            <person name="Liu Y."/>
            <person name="Xu W."/>
            <person name="Pan J."/>
            <person name="Luo Z.H."/>
            <person name="Li M."/>
        </authorList>
    </citation>
    <scope>NUCLEOTIDE SEQUENCE [LARGE SCALE GENOMIC DNA]</scope>
    <source>
        <strain evidence="16">SpSt-579</strain>
    </source>
</reference>
<feature type="binding site" evidence="14">
    <location>
        <position position="173"/>
    </location>
    <ligand>
        <name>NAD(+)</name>
        <dbReference type="ChEBI" id="CHEBI:57540"/>
    </ligand>
</feature>
<dbReference type="NCBIfam" id="TIGR00575">
    <property type="entry name" value="dnlj"/>
    <property type="match status" value="1"/>
</dbReference>
<dbReference type="InterPro" id="IPR010994">
    <property type="entry name" value="RuvA_2-like"/>
</dbReference>
<dbReference type="InterPro" id="IPR013839">
    <property type="entry name" value="DNAligase_adenylation"/>
</dbReference>
<dbReference type="CDD" id="cd00114">
    <property type="entry name" value="LIGANc"/>
    <property type="match status" value="1"/>
</dbReference>
<keyword evidence="7 14" id="KW-0227">DNA damage</keyword>
<dbReference type="FunFam" id="2.40.50.140:FF:000012">
    <property type="entry name" value="DNA ligase"/>
    <property type="match status" value="1"/>
</dbReference>
<dbReference type="FunFam" id="3.30.470.30:FF:000001">
    <property type="entry name" value="DNA ligase"/>
    <property type="match status" value="1"/>
</dbReference>
<dbReference type="GO" id="GO:0003677">
    <property type="term" value="F:DNA binding"/>
    <property type="evidence" value="ECO:0007669"/>
    <property type="project" value="InterPro"/>
</dbReference>
<evidence type="ECO:0000313" key="16">
    <source>
        <dbReference type="EMBL" id="HGT70726.1"/>
    </source>
</evidence>
<dbReference type="NCBIfam" id="NF005932">
    <property type="entry name" value="PRK07956.1"/>
    <property type="match status" value="1"/>
</dbReference>
<feature type="binding site" evidence="14">
    <location>
        <position position="137"/>
    </location>
    <ligand>
        <name>NAD(+)</name>
        <dbReference type="ChEBI" id="CHEBI:57540"/>
    </ligand>
</feature>
<evidence type="ECO:0000256" key="10">
    <source>
        <dbReference type="ARBA" id="ARBA00023027"/>
    </source>
</evidence>
<dbReference type="Gene3D" id="6.20.10.30">
    <property type="match status" value="1"/>
</dbReference>
<dbReference type="AlphaFoldDB" id="A0A7C4M522"/>
<dbReference type="SMART" id="SM00292">
    <property type="entry name" value="BRCT"/>
    <property type="match status" value="1"/>
</dbReference>
<dbReference type="Gene3D" id="1.10.287.610">
    <property type="entry name" value="Helix hairpin bin"/>
    <property type="match status" value="1"/>
</dbReference>
<dbReference type="InterPro" id="IPR004150">
    <property type="entry name" value="NAD_DNA_ligase_OB"/>
</dbReference>
<organism evidence="16">
    <name type="scientific">candidate division CPR3 bacterium</name>
    <dbReference type="NCBI Taxonomy" id="2268181"/>
    <lineage>
        <taxon>Bacteria</taxon>
        <taxon>Bacteria division CPR3</taxon>
    </lineage>
</organism>
<keyword evidence="10 14" id="KW-0520">NAD</keyword>
<feature type="binding site" evidence="14">
    <location>
        <position position="405"/>
    </location>
    <ligand>
        <name>Zn(2+)</name>
        <dbReference type="ChEBI" id="CHEBI:29105"/>
    </ligand>
</feature>
<feature type="domain" description="BRCT" evidence="15">
    <location>
        <begin position="583"/>
        <end position="662"/>
    </location>
</feature>
<dbReference type="Gene3D" id="2.40.50.140">
    <property type="entry name" value="Nucleic acid-binding proteins"/>
    <property type="match status" value="1"/>
</dbReference>
<comment type="catalytic activity">
    <reaction evidence="12 14">
        <text>NAD(+) + (deoxyribonucleotide)n-3'-hydroxyl + 5'-phospho-(deoxyribonucleotide)m = (deoxyribonucleotide)n+m + AMP + beta-nicotinamide D-nucleotide.</text>
        <dbReference type="EC" id="6.5.1.2"/>
    </reaction>
</comment>
<evidence type="ECO:0000256" key="14">
    <source>
        <dbReference type="HAMAP-Rule" id="MF_01588"/>
    </source>
</evidence>
<feature type="binding site" evidence="14">
    <location>
        <position position="408"/>
    </location>
    <ligand>
        <name>Zn(2+)</name>
        <dbReference type="ChEBI" id="CHEBI:29105"/>
    </ligand>
</feature>
<dbReference type="PANTHER" id="PTHR23389:SF9">
    <property type="entry name" value="DNA LIGASE"/>
    <property type="match status" value="1"/>
</dbReference>
<protein>
    <recommendedName>
        <fullName evidence="3 14">DNA ligase</fullName>
        <ecNumber evidence="2 14">6.5.1.2</ecNumber>
    </recommendedName>
    <alternativeName>
        <fullName evidence="14">Polydeoxyribonucleotide synthase [NAD(+)]</fullName>
    </alternativeName>
</protein>
<evidence type="ECO:0000256" key="3">
    <source>
        <dbReference type="ARBA" id="ARBA00013308"/>
    </source>
</evidence>
<feature type="binding site" evidence="14">
    <location>
        <position position="428"/>
    </location>
    <ligand>
        <name>Zn(2+)</name>
        <dbReference type="ChEBI" id="CHEBI:29105"/>
    </ligand>
</feature>
<feature type="active site" description="N6-AMP-lysine intermediate" evidence="14">
    <location>
        <position position="116"/>
    </location>
</feature>
<feature type="binding site" evidence="14">
    <location>
        <begin position="83"/>
        <end position="84"/>
    </location>
    <ligand>
        <name>NAD(+)</name>
        <dbReference type="ChEBI" id="CHEBI:57540"/>
    </ligand>
</feature>
<dbReference type="InterPro" id="IPR018239">
    <property type="entry name" value="DNA_ligase_AS"/>
</dbReference>
<dbReference type="FunFam" id="1.10.287.610:FF:000002">
    <property type="entry name" value="DNA ligase"/>
    <property type="match status" value="1"/>
</dbReference>
<dbReference type="FunFam" id="1.10.150.20:FF:000006">
    <property type="entry name" value="DNA ligase"/>
    <property type="match status" value="1"/>
</dbReference>
<dbReference type="SMART" id="SM00278">
    <property type="entry name" value="HhH1"/>
    <property type="match status" value="4"/>
</dbReference>
<dbReference type="Pfam" id="PF03120">
    <property type="entry name" value="OB_DNA_ligase"/>
    <property type="match status" value="1"/>
</dbReference>
<dbReference type="CDD" id="cd17748">
    <property type="entry name" value="BRCT_DNA_ligase_like"/>
    <property type="match status" value="1"/>
</dbReference>
<name>A0A7C4M522_UNCC3</name>
<dbReference type="Pfam" id="PF01653">
    <property type="entry name" value="DNA_ligase_aden"/>
    <property type="match status" value="1"/>
</dbReference>
<keyword evidence="11 14" id="KW-0234">DNA repair</keyword>
<dbReference type="PIRSF" id="PIRSF001604">
    <property type="entry name" value="LigA"/>
    <property type="match status" value="1"/>
</dbReference>
<dbReference type="InterPro" id="IPR003583">
    <property type="entry name" value="Hlx-hairpin-Hlx_DNA-bd_motif"/>
</dbReference>
<accession>A0A7C4M522</accession>
<dbReference type="PROSITE" id="PS50172">
    <property type="entry name" value="BRCT"/>
    <property type="match status" value="1"/>
</dbReference>
<keyword evidence="4 14" id="KW-0436">Ligase</keyword>
<keyword evidence="6 14" id="KW-0479">Metal-binding</keyword>
<dbReference type="EMBL" id="DSYQ01000002">
    <property type="protein sequence ID" value="HGT70726.1"/>
    <property type="molecule type" value="Genomic_DNA"/>
</dbReference>
<dbReference type="SMART" id="SM00532">
    <property type="entry name" value="LIGANc"/>
    <property type="match status" value="1"/>
</dbReference>
<comment type="caution">
    <text evidence="16">The sequence shown here is derived from an EMBL/GenBank/DDBJ whole genome shotgun (WGS) entry which is preliminary data.</text>
</comment>
<feature type="binding site" evidence="14">
    <location>
        <begin position="34"/>
        <end position="38"/>
    </location>
    <ligand>
        <name>NAD(+)</name>
        <dbReference type="ChEBI" id="CHEBI:57540"/>
    </ligand>
</feature>
<proteinExistence type="inferred from homology"/>
<comment type="function">
    <text evidence="1 14">DNA ligase that catalyzes the formation of phosphodiester linkages between 5'-phosphoryl and 3'-hydroxyl groups in double-stranded DNA using NAD as a coenzyme and as the energy source for the reaction. It is essential for DNA replication and repair of damaged DNA.</text>
</comment>
<evidence type="ECO:0000256" key="1">
    <source>
        <dbReference type="ARBA" id="ARBA00004067"/>
    </source>
</evidence>
<dbReference type="Pfam" id="PF14520">
    <property type="entry name" value="HHH_5"/>
    <property type="match status" value="1"/>
</dbReference>
<dbReference type="InterPro" id="IPR012340">
    <property type="entry name" value="NA-bd_OB-fold"/>
</dbReference>
<keyword evidence="9 14" id="KW-0460">Magnesium</keyword>
<dbReference type="InterPro" id="IPR001357">
    <property type="entry name" value="BRCT_dom"/>
</dbReference>
<feature type="binding site" evidence="14">
    <location>
        <position position="311"/>
    </location>
    <ligand>
        <name>NAD(+)</name>
        <dbReference type="ChEBI" id="CHEBI:57540"/>
    </ligand>
</feature>
<evidence type="ECO:0000256" key="4">
    <source>
        <dbReference type="ARBA" id="ARBA00022598"/>
    </source>
</evidence>
<dbReference type="FunFam" id="1.10.150.20:FF:000007">
    <property type="entry name" value="DNA ligase"/>
    <property type="match status" value="1"/>
</dbReference>
<evidence type="ECO:0000256" key="7">
    <source>
        <dbReference type="ARBA" id="ARBA00022763"/>
    </source>
</evidence>
<dbReference type="EC" id="6.5.1.2" evidence="2 14"/>
<dbReference type="InterPro" id="IPR013840">
    <property type="entry name" value="DNAligase_N"/>
</dbReference>
<dbReference type="GO" id="GO:0006281">
    <property type="term" value="P:DNA repair"/>
    <property type="evidence" value="ECO:0007669"/>
    <property type="project" value="UniProtKB-KW"/>
</dbReference>
<keyword evidence="8 14" id="KW-0862">Zinc</keyword>
<dbReference type="InterPro" id="IPR001679">
    <property type="entry name" value="DNA_ligase"/>
</dbReference>
<dbReference type="Gene3D" id="3.30.470.30">
    <property type="entry name" value="DNA ligase/mRNA capping enzyme"/>
    <property type="match status" value="1"/>
</dbReference>